<comment type="caution">
    <text evidence="1">The sequence shown here is derived from an EMBL/GenBank/DDBJ whole genome shotgun (WGS) entry which is preliminary data.</text>
</comment>
<evidence type="ECO:0008006" key="3">
    <source>
        <dbReference type="Google" id="ProtNLM"/>
    </source>
</evidence>
<protein>
    <recommendedName>
        <fullName evidence="3">DUF4221 domain-containing protein</fullName>
    </recommendedName>
</protein>
<accession>A0ABQ6Q306</accession>
<dbReference type="SUPFAM" id="SSF75011">
    <property type="entry name" value="3-carboxy-cis,cis-mucoante lactonizing enzyme"/>
    <property type="match status" value="1"/>
</dbReference>
<dbReference type="InterPro" id="IPR025316">
    <property type="entry name" value="DUF4221"/>
</dbReference>
<dbReference type="RefSeq" id="WP_338228695.1">
    <property type="nucleotide sequence ID" value="NZ_BTPE01000006.1"/>
</dbReference>
<sequence length="398" mass="44983">MRKLFFFSLFSILFSCGEKSSQELGSGNILENLTFTSDTVLVDSGEEIINLSMGLRLADISPDRKTLFLLDMTDHQLSVIDLNQLRLEKKIPFEPEGPNGIGNYMNKIQLLPNGRILFASFEANAVFNTDGRKEMDIEFLPEKIDSLSEVEQSNAWYGLMISSDGRNIFSLPGNFFEGGRDLLVADFPSLKGKIIDIPAMDIASELRVVLSSKDMMSVSIQEVNLQELGKKVVVGNSASSDIYIYDPKNDSLELKMYQHSLVPNRKEVSVRSEVESQEEFQAENEKINQQIGFQRFFEDPESKLFFRFGSISLPKSNPDAERRSEVYLFAYDEELNLVGEARLEKLTKVPSNPFFKDGKLWSYVNVDDELGFAVMDLNLNLKNGGGRNPSERELIINN</sequence>
<keyword evidence="2" id="KW-1185">Reference proteome</keyword>
<proteinExistence type="predicted"/>
<evidence type="ECO:0000313" key="2">
    <source>
        <dbReference type="Proteomes" id="UP001307705"/>
    </source>
</evidence>
<dbReference type="Pfam" id="PF13970">
    <property type="entry name" value="DUF4221"/>
    <property type="match status" value="1"/>
</dbReference>
<dbReference type="Gene3D" id="2.130.10.10">
    <property type="entry name" value="YVTN repeat-like/Quinoprotein amine dehydrogenase"/>
    <property type="match status" value="1"/>
</dbReference>
<organism evidence="1 2">
    <name type="scientific">Algoriphagus taiwanensis</name>
    <dbReference type="NCBI Taxonomy" id="1445656"/>
    <lineage>
        <taxon>Bacteria</taxon>
        <taxon>Pseudomonadati</taxon>
        <taxon>Bacteroidota</taxon>
        <taxon>Cytophagia</taxon>
        <taxon>Cytophagales</taxon>
        <taxon>Cyclobacteriaceae</taxon>
        <taxon>Algoriphagus</taxon>
    </lineage>
</organism>
<dbReference type="PROSITE" id="PS51257">
    <property type="entry name" value="PROKAR_LIPOPROTEIN"/>
    <property type="match status" value="1"/>
</dbReference>
<dbReference type="InterPro" id="IPR015943">
    <property type="entry name" value="WD40/YVTN_repeat-like_dom_sf"/>
</dbReference>
<evidence type="ECO:0000313" key="1">
    <source>
        <dbReference type="EMBL" id="GMQ33863.1"/>
    </source>
</evidence>
<dbReference type="Proteomes" id="UP001307705">
    <property type="component" value="Unassembled WGS sequence"/>
</dbReference>
<gene>
    <name evidence="1" type="ORF">Ataiwa_21350</name>
</gene>
<dbReference type="EMBL" id="BTPE01000006">
    <property type="protein sequence ID" value="GMQ33863.1"/>
    <property type="molecule type" value="Genomic_DNA"/>
</dbReference>
<reference evidence="1 2" key="1">
    <citation type="submission" date="2023-08" db="EMBL/GenBank/DDBJ databases">
        <title>Draft genome sequence of Algoriphagus taiwanensis.</title>
        <authorList>
            <person name="Takatani N."/>
            <person name="Hosokawa M."/>
            <person name="Sawabe T."/>
        </authorList>
    </citation>
    <scope>NUCLEOTIDE SEQUENCE [LARGE SCALE GENOMIC DNA]</scope>
    <source>
        <strain evidence="1 2">JCM 19755</strain>
    </source>
</reference>
<name>A0ABQ6Q306_9BACT</name>